<reference evidence="2 3" key="1">
    <citation type="submission" date="2016-03" db="EMBL/GenBank/DDBJ databases">
        <title>Pediococcus and Lactobacillus from brewery environment - whole genome sequencing and assembly.</title>
        <authorList>
            <person name="Behr J."/>
            <person name="Geissler A.J."/>
            <person name="Vogel R.F."/>
        </authorList>
    </citation>
    <scope>NUCLEOTIDE SEQUENCE [LARGE SCALE GENOMIC DNA]</scope>
    <source>
        <strain evidence="2 3">TMW 1.481</strain>
        <plasmid evidence="2 3">pL1481-1</plasmid>
    </source>
</reference>
<gene>
    <name evidence="2" type="ORF">AYR59_07230</name>
</gene>
<feature type="compositionally biased region" description="Basic and acidic residues" evidence="1">
    <location>
        <begin position="124"/>
        <end position="133"/>
    </location>
</feature>
<evidence type="ECO:0000256" key="1">
    <source>
        <dbReference type="SAM" id="MobiDB-lite"/>
    </source>
</evidence>
<evidence type="ECO:0000313" key="3">
    <source>
        <dbReference type="Proteomes" id="UP000093346"/>
    </source>
</evidence>
<keyword evidence="2" id="KW-0614">Plasmid</keyword>
<dbReference type="Proteomes" id="UP000093346">
    <property type="component" value="Plasmid pL1481-1"/>
</dbReference>
<dbReference type="AlphaFoldDB" id="A0AB33BBV3"/>
<protein>
    <recommendedName>
        <fullName evidence="4">DUF536 domain-containing protein</fullName>
    </recommendedName>
</protein>
<evidence type="ECO:0008006" key="4">
    <source>
        <dbReference type="Google" id="ProtNLM"/>
    </source>
</evidence>
<feature type="region of interest" description="Disordered" evidence="1">
    <location>
        <begin position="124"/>
        <end position="169"/>
    </location>
</feature>
<dbReference type="KEGG" id="lle:AYR59_07230"/>
<dbReference type="EMBL" id="CP014908">
    <property type="protein sequence ID" value="ANZ59872.1"/>
    <property type="molecule type" value="Genomic_DNA"/>
</dbReference>
<sequence length="169" mass="19437">MTKTVKELADELNVSRQYVQKVISKLPATKKPKKVQHSYQIDNRVEAYIRNFMGISDNIEATGDNQNCTSDSNSDSNKYENALLSQIDNLKLQVKQKDFQLENMQKLLDQSQQLQFMAENKIKQLENKSDDIQKQNGEPEGTGQPSSNDNVDESTDKTERGFWSRLFKQ</sequence>
<proteinExistence type="predicted"/>
<accession>A0AB33BBV3</accession>
<organism evidence="2 3">
    <name type="scientific">Fructilactobacillus lindneri</name>
    <dbReference type="NCBI Taxonomy" id="53444"/>
    <lineage>
        <taxon>Bacteria</taxon>
        <taxon>Bacillati</taxon>
        <taxon>Bacillota</taxon>
        <taxon>Bacilli</taxon>
        <taxon>Lactobacillales</taxon>
        <taxon>Lactobacillaceae</taxon>
        <taxon>Fructilactobacillus</taxon>
    </lineage>
</organism>
<evidence type="ECO:0000313" key="2">
    <source>
        <dbReference type="EMBL" id="ANZ59872.1"/>
    </source>
</evidence>
<name>A0AB33BBV3_9LACO</name>
<dbReference type="RefSeq" id="WP_054646949.1">
    <property type="nucleotide sequence ID" value="NZ_CP014908.1"/>
</dbReference>
<geneLocation type="plasmid" evidence="2 3">
    <name>pL1481-1</name>
</geneLocation>